<dbReference type="OrthoDB" id="2161974at2759"/>
<accession>A0A9N9X184</accession>
<dbReference type="GO" id="GO:0016887">
    <property type="term" value="F:ATP hydrolysis activity"/>
    <property type="evidence" value="ECO:0007669"/>
    <property type="project" value="InterPro"/>
</dbReference>
<dbReference type="InterPro" id="IPR039041">
    <property type="entry name" value="Nav/unc-53"/>
</dbReference>
<dbReference type="EMBL" id="OU896718">
    <property type="protein sequence ID" value="CAG9815804.1"/>
    <property type="molecule type" value="Genomic_DNA"/>
</dbReference>
<organism evidence="6 7">
    <name type="scientific">Phaedon cochleariae</name>
    <name type="common">Mustard beetle</name>
    <dbReference type="NCBI Taxonomy" id="80249"/>
    <lineage>
        <taxon>Eukaryota</taxon>
        <taxon>Metazoa</taxon>
        <taxon>Ecdysozoa</taxon>
        <taxon>Arthropoda</taxon>
        <taxon>Hexapoda</taxon>
        <taxon>Insecta</taxon>
        <taxon>Pterygota</taxon>
        <taxon>Neoptera</taxon>
        <taxon>Endopterygota</taxon>
        <taxon>Coleoptera</taxon>
        <taxon>Polyphaga</taxon>
        <taxon>Cucujiformia</taxon>
        <taxon>Chrysomeloidea</taxon>
        <taxon>Chrysomelidae</taxon>
        <taxon>Chrysomelinae</taxon>
        <taxon>Chrysomelini</taxon>
        <taxon>Phaedon</taxon>
    </lineage>
</organism>
<sequence length="772" mass="83623">MIQCAMPVSTVYDGFATVRRPRVGAPRKPPRPPSLASVPEHSARVGGWPPSSTSPSPLGNPDVPWWEVATSRRRYGSCPALELQAHVVSAFEQSLTSMTQRLQHLTATSEKKESELQELRQAMESLRTQSLQAGIGTGGLARQPSSDSVSSLSSACSLDKHEKKKKKGWLRSSFTKAFSRSAKVAKVQGQIENGDSERTHSPPPQPATDAGQEVVELQKQLREKDLVLTDIRLEALSSAHQLESLKDTVMKMRSEMLSLKQNNERLQRMVSGTTNLPADLTDTRSVSSMDALTDLIQTEDPTPEGETDGKRIAISVYLGQPQSFEKYYVEHYGYDGLSENANTEIPIAHTTIGASSSWAQLDNAVRRAFKQYVARLDPGGGLGLGSDAIASYKLGDAERTPDSGPPDLLPVGYAVGRVCTLHVVLQPVAALAFEALVPKGVAQRLVSLLAEHRRLVLCGAPGTGKTHLAARLAEFHALRMGRDPAEAVATFNVDNKSGKELRQYLQHLSEQAAAGDPSVLPCVVVLDNLHKAGTLAEALGSLPRNLPCLLGTMAQSACSATSLQLQHGFRWVLVAPHMEPARGLLGRVLRRRLAALELEQGPQPELAAILGWLPRVWQHLNAFLETHSSGDVAIGPRLFLSCPLELDAARAWFADVWNYSLAPYLREAAREGLQLYGRRAPWTDPTQFVLETYPWPGAPPQGLTPITAKDVGLEALGPAAGQGESEGDPLLNMLMRLQEAANYSSPHSNDSDCNSLDSNMTHGSNIGQESVS</sequence>
<feature type="region of interest" description="Disordered" evidence="4">
    <location>
        <begin position="185"/>
        <end position="212"/>
    </location>
</feature>
<dbReference type="AlphaFoldDB" id="A0A9N9X184"/>
<reference evidence="6" key="2">
    <citation type="submission" date="2022-10" db="EMBL/GenBank/DDBJ databases">
        <authorList>
            <consortium name="ENA_rothamsted_submissions"/>
            <consortium name="culmorum"/>
            <person name="King R."/>
        </authorList>
    </citation>
    <scope>NUCLEOTIDE SEQUENCE</scope>
</reference>
<evidence type="ECO:0000256" key="3">
    <source>
        <dbReference type="SAM" id="Coils"/>
    </source>
</evidence>
<evidence type="ECO:0000259" key="5">
    <source>
        <dbReference type="SMART" id="SM00382"/>
    </source>
</evidence>
<dbReference type="Gene3D" id="3.40.50.300">
    <property type="entry name" value="P-loop containing nucleotide triphosphate hydrolases"/>
    <property type="match status" value="1"/>
</dbReference>
<feature type="region of interest" description="Disordered" evidence="4">
    <location>
        <begin position="741"/>
        <end position="772"/>
    </location>
</feature>
<feature type="compositionally biased region" description="Low complexity" evidence="4">
    <location>
        <begin position="145"/>
        <end position="157"/>
    </location>
</feature>
<dbReference type="InterPro" id="IPR057568">
    <property type="entry name" value="CortBP2_NAV1-like_AAA_lid"/>
</dbReference>
<dbReference type="InterPro" id="IPR057126">
    <property type="entry name" value="NAV1-like_ubiquitin-like"/>
</dbReference>
<dbReference type="Pfam" id="PF23092">
    <property type="entry name" value="Ubiquitin_6"/>
    <property type="match status" value="1"/>
</dbReference>
<keyword evidence="7" id="KW-1185">Reference proteome</keyword>
<dbReference type="GO" id="GO:0005524">
    <property type="term" value="F:ATP binding"/>
    <property type="evidence" value="ECO:0007669"/>
    <property type="project" value="InterPro"/>
</dbReference>
<dbReference type="Pfam" id="PF25408">
    <property type="entry name" value="AAA_lid_NAV1"/>
    <property type="match status" value="1"/>
</dbReference>
<evidence type="ECO:0000313" key="6">
    <source>
        <dbReference type="EMBL" id="CAG9815804.1"/>
    </source>
</evidence>
<proteinExistence type="inferred from homology"/>
<evidence type="ECO:0000256" key="1">
    <source>
        <dbReference type="ARBA" id="ARBA00006255"/>
    </source>
</evidence>
<dbReference type="Proteomes" id="UP001153737">
    <property type="component" value="Chromosome 12"/>
</dbReference>
<evidence type="ECO:0000256" key="2">
    <source>
        <dbReference type="ARBA" id="ARBA00023054"/>
    </source>
</evidence>
<dbReference type="SMART" id="SM00382">
    <property type="entry name" value="AAA"/>
    <property type="match status" value="1"/>
</dbReference>
<feature type="coiled-coil region" evidence="3">
    <location>
        <begin position="102"/>
        <end position="129"/>
    </location>
</feature>
<feature type="domain" description="AAA+ ATPase" evidence="5">
    <location>
        <begin position="451"/>
        <end position="599"/>
    </location>
</feature>
<dbReference type="PANTHER" id="PTHR12784:SF28">
    <property type="entry name" value="PROTEIN SICKIE"/>
    <property type="match status" value="1"/>
</dbReference>
<name>A0A9N9X184_PHACE</name>
<dbReference type="PANTHER" id="PTHR12784">
    <property type="entry name" value="STEERIN"/>
    <property type="match status" value="1"/>
</dbReference>
<dbReference type="InterPro" id="IPR027417">
    <property type="entry name" value="P-loop_NTPase"/>
</dbReference>
<feature type="coiled-coil region" evidence="3">
    <location>
        <begin position="242"/>
        <end position="269"/>
    </location>
</feature>
<reference evidence="6" key="1">
    <citation type="submission" date="2022-01" db="EMBL/GenBank/DDBJ databases">
        <authorList>
            <person name="King R."/>
        </authorList>
    </citation>
    <scope>NUCLEOTIDE SEQUENCE</scope>
</reference>
<gene>
    <name evidence="6" type="ORF">PHAECO_LOCUS2840</name>
</gene>
<evidence type="ECO:0000256" key="4">
    <source>
        <dbReference type="SAM" id="MobiDB-lite"/>
    </source>
</evidence>
<dbReference type="InterPro" id="IPR003959">
    <property type="entry name" value="ATPase_AAA_core"/>
</dbReference>
<feature type="region of interest" description="Disordered" evidence="4">
    <location>
        <begin position="21"/>
        <end position="61"/>
    </location>
</feature>
<feature type="compositionally biased region" description="Polar residues" evidence="4">
    <location>
        <begin position="760"/>
        <end position="772"/>
    </location>
</feature>
<protein>
    <recommendedName>
        <fullName evidence="5">AAA+ ATPase domain-containing protein</fullName>
    </recommendedName>
</protein>
<comment type="similarity">
    <text evidence="1">Belongs to the Nav/unc-53 family.</text>
</comment>
<dbReference type="InterPro" id="IPR003593">
    <property type="entry name" value="AAA+_ATPase"/>
</dbReference>
<dbReference type="SUPFAM" id="SSF52540">
    <property type="entry name" value="P-loop containing nucleoside triphosphate hydrolases"/>
    <property type="match status" value="1"/>
</dbReference>
<feature type="region of interest" description="Disordered" evidence="4">
    <location>
        <begin position="136"/>
        <end position="157"/>
    </location>
</feature>
<dbReference type="GO" id="GO:0022008">
    <property type="term" value="P:neurogenesis"/>
    <property type="evidence" value="ECO:0007669"/>
    <property type="project" value="InterPro"/>
</dbReference>
<dbReference type="Pfam" id="PF00004">
    <property type="entry name" value="AAA"/>
    <property type="match status" value="1"/>
</dbReference>
<keyword evidence="2 3" id="KW-0175">Coiled coil</keyword>
<evidence type="ECO:0000313" key="7">
    <source>
        <dbReference type="Proteomes" id="UP001153737"/>
    </source>
</evidence>